<reference evidence="1 2" key="1">
    <citation type="submission" date="2018-05" db="EMBL/GenBank/DDBJ databases">
        <title>Genome Sequence of an Efficient Indole-Degrading Bacterium, Alcaligenes sp.YBY.</title>
        <authorList>
            <person name="Yang B."/>
        </authorList>
    </citation>
    <scope>NUCLEOTIDE SEQUENCE [LARGE SCALE GENOMIC DNA]</scope>
    <source>
        <strain evidence="1 2">YBY</strain>
    </source>
</reference>
<reference evidence="1 2" key="2">
    <citation type="submission" date="2018-05" db="EMBL/GenBank/DDBJ databases">
        <authorList>
            <person name="Lanie J.A."/>
            <person name="Ng W.-L."/>
            <person name="Kazmierczak K.M."/>
            <person name="Andrzejewski T.M."/>
            <person name="Davidsen T.M."/>
            <person name="Wayne K.J."/>
            <person name="Tettelin H."/>
            <person name="Glass J.I."/>
            <person name="Rusch D."/>
            <person name="Podicherti R."/>
            <person name="Tsui H.-C.T."/>
            <person name="Winkler M.E."/>
        </authorList>
    </citation>
    <scope>NUCLEOTIDE SEQUENCE [LARGE SCALE GENOMIC DNA]</scope>
    <source>
        <strain evidence="1 2">YBY</strain>
    </source>
</reference>
<organism evidence="1 2">
    <name type="scientific">Alcaligenes faecalis</name>
    <dbReference type="NCBI Taxonomy" id="511"/>
    <lineage>
        <taxon>Bacteria</taxon>
        <taxon>Pseudomonadati</taxon>
        <taxon>Pseudomonadota</taxon>
        <taxon>Betaproteobacteria</taxon>
        <taxon>Burkholderiales</taxon>
        <taxon>Alcaligenaceae</taxon>
        <taxon>Alcaligenes</taxon>
    </lineage>
</organism>
<evidence type="ECO:0000313" key="2">
    <source>
        <dbReference type="Proteomes" id="UP000245216"/>
    </source>
</evidence>
<evidence type="ECO:0000313" key="1">
    <source>
        <dbReference type="EMBL" id="PWE16089.1"/>
    </source>
</evidence>
<gene>
    <name evidence="1" type="ORF">DF183_05025</name>
</gene>
<dbReference type="Proteomes" id="UP000245216">
    <property type="component" value="Unassembled WGS sequence"/>
</dbReference>
<comment type="caution">
    <text evidence="1">The sequence shown here is derived from an EMBL/GenBank/DDBJ whole genome shotgun (WGS) entry which is preliminary data.</text>
</comment>
<dbReference type="RefSeq" id="WP_109088534.1">
    <property type="nucleotide sequence ID" value="NZ_QEXO01000001.1"/>
</dbReference>
<protein>
    <submittedName>
        <fullName evidence="1">Uncharacterized protein</fullName>
    </submittedName>
</protein>
<name>A0A2U2BQ32_ALCFA</name>
<dbReference type="AlphaFoldDB" id="A0A2U2BQ32"/>
<dbReference type="EMBL" id="QEXO01000001">
    <property type="protein sequence ID" value="PWE16089.1"/>
    <property type="molecule type" value="Genomic_DNA"/>
</dbReference>
<accession>A0A2U2BQ32</accession>
<sequence length="170" mass="19188">MHLPLLAALRKFGQKKLPTSLKLFHGSRENSPSTDYVNRTLNGTRKWLSQSAEYAVSYAFTDSGDLGDRLLWVCELTQEVEALEGRQASLISVSPWGDMFPWEFPNAFGIYANAVFGTEGPKVLLDHRQDELYKEVLLTMPQAALQVIEIVKLPEDKSAAEYLARYRFGC</sequence>
<proteinExistence type="predicted"/>